<evidence type="ECO:0000313" key="3">
    <source>
        <dbReference type="EMBL" id="KAH3861290.1"/>
    </source>
</evidence>
<dbReference type="PANTHER" id="PTHR22168">
    <property type="entry name" value="TMEM26 PROTEIN"/>
    <property type="match status" value="1"/>
</dbReference>
<protein>
    <recommendedName>
        <fullName evidence="5">Transmembrane protein 26</fullName>
    </recommendedName>
</protein>
<evidence type="ECO:0000256" key="1">
    <source>
        <dbReference type="SAM" id="MobiDB-lite"/>
    </source>
</evidence>
<comment type="caution">
    <text evidence="3">The sequence shown here is derived from an EMBL/GenBank/DDBJ whole genome shotgun (WGS) entry which is preliminary data.</text>
</comment>
<keyword evidence="4" id="KW-1185">Reference proteome</keyword>
<feature type="transmembrane region" description="Helical" evidence="2">
    <location>
        <begin position="464"/>
        <end position="489"/>
    </location>
</feature>
<proteinExistence type="predicted"/>
<dbReference type="InterPro" id="IPR019169">
    <property type="entry name" value="Transmembrane_26"/>
</dbReference>
<feature type="transmembrane region" description="Helical" evidence="2">
    <location>
        <begin position="390"/>
        <end position="410"/>
    </location>
</feature>
<feature type="region of interest" description="Disordered" evidence="1">
    <location>
        <begin position="1"/>
        <end position="35"/>
    </location>
</feature>
<evidence type="ECO:0000313" key="4">
    <source>
        <dbReference type="Proteomes" id="UP000828390"/>
    </source>
</evidence>
<feature type="transmembrane region" description="Helical" evidence="2">
    <location>
        <begin position="328"/>
        <end position="348"/>
    </location>
</feature>
<reference evidence="3" key="2">
    <citation type="submission" date="2020-11" db="EMBL/GenBank/DDBJ databases">
        <authorList>
            <person name="McCartney M.A."/>
            <person name="Auch B."/>
            <person name="Kono T."/>
            <person name="Mallez S."/>
            <person name="Becker A."/>
            <person name="Gohl D.M."/>
            <person name="Silverstein K.A.T."/>
            <person name="Koren S."/>
            <person name="Bechman K.B."/>
            <person name="Herman A."/>
            <person name="Abrahante J.E."/>
            <person name="Garbe J."/>
        </authorList>
    </citation>
    <scope>NUCLEOTIDE SEQUENCE</scope>
    <source>
        <strain evidence="3">Duluth1</strain>
        <tissue evidence="3">Whole animal</tissue>
    </source>
</reference>
<feature type="transmembrane region" description="Helical" evidence="2">
    <location>
        <begin position="221"/>
        <end position="242"/>
    </location>
</feature>
<feature type="transmembrane region" description="Helical" evidence="2">
    <location>
        <begin position="437"/>
        <end position="458"/>
    </location>
</feature>
<feature type="transmembrane region" description="Helical" evidence="2">
    <location>
        <begin position="193"/>
        <end position="215"/>
    </location>
</feature>
<keyword evidence="2" id="KW-1133">Transmembrane helix</keyword>
<organism evidence="3 4">
    <name type="scientific">Dreissena polymorpha</name>
    <name type="common">Zebra mussel</name>
    <name type="synonym">Mytilus polymorpha</name>
    <dbReference type="NCBI Taxonomy" id="45954"/>
    <lineage>
        <taxon>Eukaryota</taxon>
        <taxon>Metazoa</taxon>
        <taxon>Spiralia</taxon>
        <taxon>Lophotrochozoa</taxon>
        <taxon>Mollusca</taxon>
        <taxon>Bivalvia</taxon>
        <taxon>Autobranchia</taxon>
        <taxon>Heteroconchia</taxon>
        <taxon>Euheterodonta</taxon>
        <taxon>Imparidentia</taxon>
        <taxon>Neoheterodontei</taxon>
        <taxon>Myida</taxon>
        <taxon>Dreissenoidea</taxon>
        <taxon>Dreissenidae</taxon>
        <taxon>Dreissena</taxon>
    </lineage>
</organism>
<gene>
    <name evidence="3" type="ORF">DPMN_024217</name>
</gene>
<dbReference type="Proteomes" id="UP000828390">
    <property type="component" value="Unassembled WGS sequence"/>
</dbReference>
<reference evidence="3" key="1">
    <citation type="journal article" date="2019" name="bioRxiv">
        <title>The Genome of the Zebra Mussel, Dreissena polymorpha: A Resource for Invasive Species Research.</title>
        <authorList>
            <person name="McCartney M.A."/>
            <person name="Auch B."/>
            <person name="Kono T."/>
            <person name="Mallez S."/>
            <person name="Zhang Y."/>
            <person name="Obille A."/>
            <person name="Becker A."/>
            <person name="Abrahante J.E."/>
            <person name="Garbe J."/>
            <person name="Badalamenti J.P."/>
            <person name="Herman A."/>
            <person name="Mangelson H."/>
            <person name="Liachko I."/>
            <person name="Sullivan S."/>
            <person name="Sone E.D."/>
            <person name="Koren S."/>
            <person name="Silverstein K.A.T."/>
            <person name="Beckman K.B."/>
            <person name="Gohl D.M."/>
        </authorList>
    </citation>
    <scope>NUCLEOTIDE SEQUENCE</scope>
    <source>
        <strain evidence="3">Duluth1</strain>
        <tissue evidence="3">Whole animal</tissue>
    </source>
</reference>
<evidence type="ECO:0008006" key="5">
    <source>
        <dbReference type="Google" id="ProtNLM"/>
    </source>
</evidence>
<dbReference type="OrthoDB" id="10042902at2759"/>
<keyword evidence="2" id="KW-0812">Transmembrane</keyword>
<feature type="transmembrane region" description="Helical" evidence="2">
    <location>
        <begin position="357"/>
        <end position="378"/>
    </location>
</feature>
<dbReference type="PANTHER" id="PTHR22168:SF3">
    <property type="entry name" value="TRANSMEMBRANE PROTEIN 26"/>
    <property type="match status" value="1"/>
</dbReference>
<dbReference type="EMBL" id="JAIWYP010000002">
    <property type="protein sequence ID" value="KAH3861290.1"/>
    <property type="molecule type" value="Genomic_DNA"/>
</dbReference>
<dbReference type="AlphaFoldDB" id="A0A9D4LM31"/>
<dbReference type="Pfam" id="PF09772">
    <property type="entry name" value="Tmem26"/>
    <property type="match status" value="1"/>
</dbReference>
<sequence length="504" mass="57479">MWRIQNERGDEESDGYFIYDTHTGQRGSEEGYSMPKIKDLSTPVEFERNMSTDRLIGSEITSKEHLSTVVGSTGHHSEDGFYNCRNPPISWIEFQNRVLASNNKSVTSETQKATLLFFDEDSEDSLSITKQADVDVVDTSIDKDIFIKTDEHKPVDNGISVITHPNKVIKDDFEGLKTPTDLNTVLSGNRRDIFWAVLVRIFLVSHSLIAIWRVTEAYSEPLYWFLAASNMFLLLETSIVIVGRAGIEYSWWTPCFLFYLGSTIPAIWLLELHLYRDATSMNGNINNGSSSSAVAIANTTDNYTTVTTPVSIKEVTFTGNRIVLNNNLWAIIIEESLVYLLVFSRWLLPRGKVTRIFLADLLLEFLAIASDIMELLAVFDESAVRQNGKLTIVIMAVWSASFVQFIPILVHKKRFQHVRSPKVPCITRCFSDKFVEIVVTLMSICLQDLPFLVVRLYIVIEIQILTYSLLFFILKNLVSLMLLCYRLIVIFRQIPMCRRAKKMS</sequence>
<keyword evidence="2" id="KW-0472">Membrane</keyword>
<name>A0A9D4LM31_DREPO</name>
<evidence type="ECO:0000256" key="2">
    <source>
        <dbReference type="SAM" id="Phobius"/>
    </source>
</evidence>
<accession>A0A9D4LM31</accession>
<feature type="transmembrane region" description="Helical" evidence="2">
    <location>
        <begin position="249"/>
        <end position="270"/>
    </location>
</feature>